<accession>A0ABN8ZB84</accession>
<organism evidence="1 2">
    <name type="scientific">Rangifer tarandus platyrhynchus</name>
    <name type="common">Svalbard reindeer</name>
    <dbReference type="NCBI Taxonomy" id="3082113"/>
    <lineage>
        <taxon>Eukaryota</taxon>
        <taxon>Metazoa</taxon>
        <taxon>Chordata</taxon>
        <taxon>Craniata</taxon>
        <taxon>Vertebrata</taxon>
        <taxon>Euteleostomi</taxon>
        <taxon>Mammalia</taxon>
        <taxon>Eutheria</taxon>
        <taxon>Laurasiatheria</taxon>
        <taxon>Artiodactyla</taxon>
        <taxon>Ruminantia</taxon>
        <taxon>Pecora</taxon>
        <taxon>Cervidae</taxon>
        <taxon>Odocoileinae</taxon>
        <taxon>Rangifer</taxon>
    </lineage>
</organism>
<evidence type="ECO:0000313" key="1">
    <source>
        <dbReference type="EMBL" id="CAI9171034.1"/>
    </source>
</evidence>
<evidence type="ECO:0000313" key="2">
    <source>
        <dbReference type="Proteomes" id="UP001176941"/>
    </source>
</evidence>
<proteinExistence type="predicted"/>
<gene>
    <name evidence="1" type="ORF">MRATA1EN1_LOCUS19996</name>
</gene>
<dbReference type="Proteomes" id="UP001176941">
    <property type="component" value="Chromosome 30"/>
</dbReference>
<sequence length="120" mass="12875">MCGGSEACGWIWQPQAACMLLKPCGLLDVDNGTSQIRIPGRQSRLALCSHTVQDKAETAHPAAASLCEDGRAGGCFLRCRPGRGECDTIEAALTFKSEQAQVERLNHLPLPEGIRADVQL</sequence>
<name>A0ABN8ZB84_RANTA</name>
<protein>
    <submittedName>
        <fullName evidence="1">Uncharacterized protein</fullName>
    </submittedName>
</protein>
<keyword evidence="2" id="KW-1185">Reference proteome</keyword>
<reference evidence="1" key="1">
    <citation type="submission" date="2023-04" db="EMBL/GenBank/DDBJ databases">
        <authorList>
            <consortium name="ELIXIR-Norway"/>
        </authorList>
    </citation>
    <scope>NUCLEOTIDE SEQUENCE [LARGE SCALE GENOMIC DNA]</scope>
</reference>
<dbReference type="EMBL" id="OX459966">
    <property type="protein sequence ID" value="CAI9171034.1"/>
    <property type="molecule type" value="Genomic_DNA"/>
</dbReference>